<dbReference type="Pfam" id="PF10502">
    <property type="entry name" value="Peptidase_S26"/>
    <property type="match status" value="1"/>
</dbReference>
<dbReference type="GO" id="GO:0006465">
    <property type="term" value="P:signal peptide processing"/>
    <property type="evidence" value="ECO:0007669"/>
    <property type="project" value="InterPro"/>
</dbReference>
<comment type="caution">
    <text evidence="14">The sequence shown here is derived from an EMBL/GenBank/DDBJ whole genome shotgun (WGS) entry which is preliminary data.</text>
</comment>
<evidence type="ECO:0000256" key="2">
    <source>
        <dbReference type="ARBA" id="ARBA00004229"/>
    </source>
</evidence>
<dbReference type="PROSITE" id="PS00501">
    <property type="entry name" value="SPASE_I_1"/>
    <property type="match status" value="1"/>
</dbReference>
<dbReference type="EMBL" id="QJKJ01013077">
    <property type="protein sequence ID" value="RDX67259.1"/>
    <property type="molecule type" value="Genomic_DNA"/>
</dbReference>
<dbReference type="CDD" id="cd06530">
    <property type="entry name" value="S26_SPase_I"/>
    <property type="match status" value="1"/>
</dbReference>
<dbReference type="FunFam" id="2.10.109.10:FF:000012">
    <property type="entry name" value="Peptidase/ serine-type peptidase"/>
    <property type="match status" value="1"/>
</dbReference>
<keyword evidence="7" id="KW-0934">Plastid</keyword>
<evidence type="ECO:0000313" key="15">
    <source>
        <dbReference type="Proteomes" id="UP000257109"/>
    </source>
</evidence>
<dbReference type="InterPro" id="IPR019533">
    <property type="entry name" value="Peptidase_S26"/>
</dbReference>
<keyword evidence="6" id="KW-0150">Chloroplast</keyword>
<dbReference type="Gene3D" id="2.10.109.10">
    <property type="entry name" value="Umud Fragment, subunit A"/>
    <property type="match status" value="1"/>
</dbReference>
<comment type="catalytic activity">
    <reaction evidence="1">
        <text>Cleavage of hydrophobic, N-terminal signal or leader sequences from secreted and periplasmic proteins.</text>
        <dbReference type="EC" id="3.4.21.89"/>
    </reaction>
</comment>
<evidence type="ECO:0000256" key="11">
    <source>
        <dbReference type="ARBA" id="ARBA00023136"/>
    </source>
</evidence>
<evidence type="ECO:0000256" key="6">
    <source>
        <dbReference type="ARBA" id="ARBA00022528"/>
    </source>
</evidence>
<dbReference type="GO" id="GO:0004252">
    <property type="term" value="F:serine-type endopeptidase activity"/>
    <property type="evidence" value="ECO:0007669"/>
    <property type="project" value="InterPro"/>
</dbReference>
<dbReference type="Proteomes" id="UP000257109">
    <property type="component" value="Unassembled WGS sequence"/>
</dbReference>
<accession>A0A371EMY1</accession>
<dbReference type="SUPFAM" id="SSF51306">
    <property type="entry name" value="LexA/Signal peptidase"/>
    <property type="match status" value="1"/>
</dbReference>
<keyword evidence="8" id="KW-0645">Protease</keyword>
<evidence type="ECO:0000256" key="1">
    <source>
        <dbReference type="ARBA" id="ARBA00000677"/>
    </source>
</evidence>
<keyword evidence="10" id="KW-0809">Transit peptide</keyword>
<proteinExistence type="inferred from homology"/>
<evidence type="ECO:0000256" key="3">
    <source>
        <dbReference type="ARBA" id="ARBA00004370"/>
    </source>
</evidence>
<dbReference type="InterPro" id="IPR000223">
    <property type="entry name" value="Pept_S26A_signal_pept_1"/>
</dbReference>
<dbReference type="PROSITE" id="PS00761">
    <property type="entry name" value="SPASE_I_3"/>
    <property type="match status" value="1"/>
</dbReference>
<evidence type="ECO:0000256" key="12">
    <source>
        <dbReference type="PIRSR" id="PIRSR600223-1"/>
    </source>
</evidence>
<evidence type="ECO:0000256" key="7">
    <source>
        <dbReference type="ARBA" id="ARBA00022640"/>
    </source>
</evidence>
<dbReference type="STRING" id="157652.A0A371EMY1"/>
<dbReference type="PANTHER" id="PTHR43390:SF10">
    <property type="entry name" value="PEPTIDASE S26 DOMAIN-CONTAINING PROTEIN"/>
    <property type="match status" value="1"/>
</dbReference>
<gene>
    <name evidence="14" type="primary">PLSP1</name>
    <name evidence="14" type="ORF">CR513_53886</name>
</gene>
<feature type="domain" description="Peptidase S26" evidence="13">
    <location>
        <begin position="94"/>
        <end position="240"/>
    </location>
</feature>
<dbReference type="InterPro" id="IPR019756">
    <property type="entry name" value="Pept_S26A_signal_pept_1_Ser-AS"/>
</dbReference>
<organism evidence="14 15">
    <name type="scientific">Mucuna pruriens</name>
    <name type="common">Velvet bean</name>
    <name type="synonym">Dolichos pruriens</name>
    <dbReference type="NCBI Taxonomy" id="157652"/>
    <lineage>
        <taxon>Eukaryota</taxon>
        <taxon>Viridiplantae</taxon>
        <taxon>Streptophyta</taxon>
        <taxon>Embryophyta</taxon>
        <taxon>Tracheophyta</taxon>
        <taxon>Spermatophyta</taxon>
        <taxon>Magnoliopsida</taxon>
        <taxon>eudicotyledons</taxon>
        <taxon>Gunneridae</taxon>
        <taxon>Pentapetalae</taxon>
        <taxon>rosids</taxon>
        <taxon>fabids</taxon>
        <taxon>Fabales</taxon>
        <taxon>Fabaceae</taxon>
        <taxon>Papilionoideae</taxon>
        <taxon>50 kb inversion clade</taxon>
        <taxon>NPAAA clade</taxon>
        <taxon>indigoferoid/millettioid clade</taxon>
        <taxon>Phaseoleae</taxon>
        <taxon>Mucuna</taxon>
    </lineage>
</organism>
<protein>
    <recommendedName>
        <fullName evidence="5">signal peptidase I</fullName>
        <ecNumber evidence="5">3.4.21.89</ecNumber>
    </recommendedName>
</protein>
<comment type="subcellular location">
    <subcellularLocation>
        <location evidence="3">Membrane</location>
    </subcellularLocation>
    <subcellularLocation>
        <location evidence="2">Plastid</location>
        <location evidence="2">Chloroplast</location>
    </subcellularLocation>
</comment>
<comment type="similarity">
    <text evidence="4">Belongs to the peptidase S26 family.</text>
</comment>
<evidence type="ECO:0000256" key="10">
    <source>
        <dbReference type="ARBA" id="ARBA00022946"/>
    </source>
</evidence>
<name>A0A371EMY1_MUCPR</name>
<keyword evidence="11" id="KW-0472">Membrane</keyword>
<dbReference type="PRINTS" id="PR00727">
    <property type="entry name" value="LEADERPTASE"/>
</dbReference>
<keyword evidence="15" id="KW-1185">Reference proteome</keyword>
<feature type="non-terminal residue" evidence="14">
    <location>
        <position position="1"/>
    </location>
</feature>
<dbReference type="GO" id="GO:0010027">
    <property type="term" value="P:thylakoid membrane organization"/>
    <property type="evidence" value="ECO:0007669"/>
    <property type="project" value="TreeGrafter"/>
</dbReference>
<dbReference type="NCBIfam" id="TIGR02227">
    <property type="entry name" value="sigpep_I_bact"/>
    <property type="match status" value="1"/>
</dbReference>
<evidence type="ECO:0000256" key="8">
    <source>
        <dbReference type="ARBA" id="ARBA00022670"/>
    </source>
</evidence>
<reference evidence="14" key="1">
    <citation type="submission" date="2018-05" db="EMBL/GenBank/DDBJ databases">
        <title>Draft genome of Mucuna pruriens seed.</title>
        <authorList>
            <person name="Nnadi N.E."/>
            <person name="Vos R."/>
            <person name="Hasami M.H."/>
            <person name="Devisetty U.K."/>
            <person name="Aguiy J.C."/>
        </authorList>
    </citation>
    <scope>NUCLEOTIDE SEQUENCE [LARGE SCALE GENOMIC DNA]</scope>
    <source>
        <strain evidence="14">JCA_2017</strain>
    </source>
</reference>
<dbReference type="InterPro" id="IPR019758">
    <property type="entry name" value="Pept_S26A_signal_pept_1_CS"/>
</dbReference>
<feature type="active site" evidence="12">
    <location>
        <position position="115"/>
    </location>
</feature>
<dbReference type="GO" id="GO:0009003">
    <property type="term" value="F:signal peptidase activity"/>
    <property type="evidence" value="ECO:0007669"/>
    <property type="project" value="UniProtKB-EC"/>
</dbReference>
<dbReference type="AlphaFoldDB" id="A0A371EMY1"/>
<feature type="active site" evidence="12">
    <location>
        <position position="161"/>
    </location>
</feature>
<dbReference type="EC" id="3.4.21.89" evidence="5"/>
<dbReference type="PANTHER" id="PTHR43390">
    <property type="entry name" value="SIGNAL PEPTIDASE I"/>
    <property type="match status" value="1"/>
</dbReference>
<evidence type="ECO:0000256" key="5">
    <source>
        <dbReference type="ARBA" id="ARBA00013208"/>
    </source>
</evidence>
<dbReference type="OrthoDB" id="308440at2759"/>
<evidence type="ECO:0000256" key="9">
    <source>
        <dbReference type="ARBA" id="ARBA00022801"/>
    </source>
</evidence>
<evidence type="ECO:0000256" key="4">
    <source>
        <dbReference type="ARBA" id="ARBA00009370"/>
    </source>
</evidence>
<dbReference type="GO" id="GO:0009535">
    <property type="term" value="C:chloroplast thylakoid membrane"/>
    <property type="evidence" value="ECO:0007669"/>
    <property type="project" value="TreeGrafter"/>
</dbReference>
<sequence>MDKTKHISIAWKKARRHASCGNLGTKLKLSTVTYLSLSLTLKTQAEGFFFHVCIMSFLRPSALYNFLISYPAVRWMPCQNWGFLRWPGLDGFFRLFVVVLLWSTLSELRFIPSSSMYPTLRVGDRIIVEKASYYIRSPAIHDIVTFKDPTQLSGEDAVFIKRIVAKAGDTVEVRHGALYINGVAQQEDFIAEPPIYTMQLTYVPNGHVYVLGDNRNNSYDSHVWGPLPIKNIIGRYVTCYHRPTNI</sequence>
<dbReference type="InterPro" id="IPR036286">
    <property type="entry name" value="LexA/Signal_pep-like_sf"/>
</dbReference>
<evidence type="ECO:0000259" key="13">
    <source>
        <dbReference type="Pfam" id="PF10502"/>
    </source>
</evidence>
<evidence type="ECO:0000313" key="14">
    <source>
        <dbReference type="EMBL" id="RDX67259.1"/>
    </source>
</evidence>
<keyword evidence="9" id="KW-0378">Hydrolase</keyword>